<feature type="region of interest" description="Disordered" evidence="6">
    <location>
        <begin position="1"/>
        <end position="44"/>
    </location>
</feature>
<proteinExistence type="predicted"/>
<dbReference type="GO" id="GO:0000981">
    <property type="term" value="F:DNA-binding transcription factor activity, RNA polymerase II-specific"/>
    <property type="evidence" value="ECO:0007669"/>
    <property type="project" value="TreeGrafter"/>
</dbReference>
<evidence type="ECO:0000256" key="3">
    <source>
        <dbReference type="ARBA" id="ARBA00022771"/>
    </source>
</evidence>
<feature type="domain" description="C2H2-type" evidence="7">
    <location>
        <begin position="15"/>
        <end position="45"/>
    </location>
</feature>
<evidence type="ECO:0000313" key="8">
    <source>
        <dbReference type="EMBL" id="KAK0472319.1"/>
    </source>
</evidence>
<feature type="region of interest" description="Disordered" evidence="6">
    <location>
        <begin position="128"/>
        <end position="180"/>
    </location>
</feature>
<dbReference type="Pfam" id="PF00096">
    <property type="entry name" value="zf-C2H2"/>
    <property type="match status" value="2"/>
</dbReference>
<dbReference type="GO" id="GO:0008270">
    <property type="term" value="F:zinc ion binding"/>
    <property type="evidence" value="ECO:0007669"/>
    <property type="project" value="UniProtKB-KW"/>
</dbReference>
<evidence type="ECO:0000259" key="7">
    <source>
        <dbReference type="PROSITE" id="PS50157"/>
    </source>
</evidence>
<dbReference type="Proteomes" id="UP001175227">
    <property type="component" value="Unassembled WGS sequence"/>
</dbReference>
<feature type="domain" description="C2H2-type" evidence="7">
    <location>
        <begin position="77"/>
        <end position="108"/>
    </location>
</feature>
<accession>A0AA39U7F1</accession>
<dbReference type="EMBL" id="JAUEPR010000041">
    <property type="protein sequence ID" value="KAK0472319.1"/>
    <property type="molecule type" value="Genomic_DNA"/>
</dbReference>
<dbReference type="GO" id="GO:0000978">
    <property type="term" value="F:RNA polymerase II cis-regulatory region sequence-specific DNA binding"/>
    <property type="evidence" value="ECO:0007669"/>
    <property type="project" value="TreeGrafter"/>
</dbReference>
<dbReference type="PROSITE" id="PS00028">
    <property type="entry name" value="ZINC_FINGER_C2H2_1"/>
    <property type="match status" value="3"/>
</dbReference>
<feature type="region of interest" description="Disordered" evidence="6">
    <location>
        <begin position="95"/>
        <end position="116"/>
    </location>
</feature>
<keyword evidence="4" id="KW-0862">Zinc</keyword>
<dbReference type="AlphaFoldDB" id="A0AA39U7F1"/>
<keyword evidence="2" id="KW-0677">Repeat</keyword>
<dbReference type="InterPro" id="IPR050329">
    <property type="entry name" value="GLI_C2H2-zinc-finger"/>
</dbReference>
<dbReference type="PANTHER" id="PTHR19818:SF139">
    <property type="entry name" value="PAIR-RULE PROTEIN ODD-PAIRED"/>
    <property type="match status" value="1"/>
</dbReference>
<dbReference type="PROSITE" id="PS50157">
    <property type="entry name" value="ZINC_FINGER_C2H2_2"/>
    <property type="match status" value="3"/>
</dbReference>
<protein>
    <recommendedName>
        <fullName evidence="7">C2H2-type domain-containing protein</fullName>
    </recommendedName>
</protein>
<evidence type="ECO:0000256" key="6">
    <source>
        <dbReference type="SAM" id="MobiDB-lite"/>
    </source>
</evidence>
<dbReference type="Gene3D" id="3.30.160.60">
    <property type="entry name" value="Classic Zinc Finger"/>
    <property type="match status" value="2"/>
</dbReference>
<evidence type="ECO:0000256" key="1">
    <source>
        <dbReference type="ARBA" id="ARBA00022723"/>
    </source>
</evidence>
<feature type="compositionally biased region" description="Polar residues" evidence="6">
    <location>
        <begin position="136"/>
        <end position="160"/>
    </location>
</feature>
<evidence type="ECO:0000256" key="2">
    <source>
        <dbReference type="ARBA" id="ARBA00022737"/>
    </source>
</evidence>
<organism evidence="8 9">
    <name type="scientific">Armillaria novae-zelandiae</name>
    <dbReference type="NCBI Taxonomy" id="153914"/>
    <lineage>
        <taxon>Eukaryota</taxon>
        <taxon>Fungi</taxon>
        <taxon>Dikarya</taxon>
        <taxon>Basidiomycota</taxon>
        <taxon>Agaricomycotina</taxon>
        <taxon>Agaricomycetes</taxon>
        <taxon>Agaricomycetidae</taxon>
        <taxon>Agaricales</taxon>
        <taxon>Marasmiineae</taxon>
        <taxon>Physalacriaceae</taxon>
        <taxon>Armillaria</taxon>
    </lineage>
</organism>
<dbReference type="PANTHER" id="PTHR19818">
    <property type="entry name" value="ZINC FINGER PROTEIN ZIC AND GLI"/>
    <property type="match status" value="1"/>
</dbReference>
<dbReference type="SUPFAM" id="SSF57667">
    <property type="entry name" value="beta-beta-alpha zinc fingers"/>
    <property type="match status" value="1"/>
</dbReference>
<feature type="compositionally biased region" description="Basic and acidic residues" evidence="6">
    <location>
        <begin position="8"/>
        <end position="28"/>
    </location>
</feature>
<keyword evidence="1" id="KW-0479">Metal-binding</keyword>
<comment type="caution">
    <text evidence="8">The sequence shown here is derived from an EMBL/GenBank/DDBJ whole genome shotgun (WGS) entry which is preliminary data.</text>
</comment>
<dbReference type="InterPro" id="IPR013087">
    <property type="entry name" value="Znf_C2H2_type"/>
</dbReference>
<gene>
    <name evidence="8" type="ORF">IW261DRAFT_1596879</name>
</gene>
<dbReference type="GO" id="GO:0005634">
    <property type="term" value="C:nucleus"/>
    <property type="evidence" value="ECO:0007669"/>
    <property type="project" value="UniProtKB-ARBA"/>
</dbReference>
<keyword evidence="9" id="KW-1185">Reference proteome</keyword>
<dbReference type="GO" id="GO:0045944">
    <property type="term" value="P:positive regulation of transcription by RNA polymerase II"/>
    <property type="evidence" value="ECO:0007669"/>
    <property type="project" value="UniProtKB-ARBA"/>
</dbReference>
<evidence type="ECO:0000256" key="4">
    <source>
        <dbReference type="ARBA" id="ARBA00022833"/>
    </source>
</evidence>
<feature type="domain" description="C2H2-type" evidence="7">
    <location>
        <begin position="47"/>
        <end position="77"/>
    </location>
</feature>
<keyword evidence="3 5" id="KW-0863">Zinc-finger</keyword>
<sequence>MPRTVSEMNKDRPRVRCPEPNCEKDFSDKTGLSRHKRKGHNPSPKIFKCPFTSCDRVMAQKGNLNDHIRACHTNKPYKCESPGCEKAFATRGYLSHHRQRGSHTRTPGVVSTGLRPLPQQLVPGAEAGRALEDSSDTVPSPQSQSEAGSPEVSTPSQSQYDDFDLQGMLSPSPASSPRARDLYHPELVTSTLYTTLLPSDHGHNIVYLTSSAPSRLSVPVDVPGLHGERTTLFSIEL</sequence>
<dbReference type="InterPro" id="IPR036236">
    <property type="entry name" value="Znf_C2H2_sf"/>
</dbReference>
<evidence type="ECO:0000313" key="9">
    <source>
        <dbReference type="Proteomes" id="UP001175227"/>
    </source>
</evidence>
<evidence type="ECO:0000256" key="5">
    <source>
        <dbReference type="PROSITE-ProRule" id="PRU00042"/>
    </source>
</evidence>
<reference evidence="8" key="1">
    <citation type="submission" date="2023-06" db="EMBL/GenBank/DDBJ databases">
        <authorList>
            <consortium name="Lawrence Berkeley National Laboratory"/>
            <person name="Ahrendt S."/>
            <person name="Sahu N."/>
            <person name="Indic B."/>
            <person name="Wong-Bajracharya J."/>
            <person name="Merenyi Z."/>
            <person name="Ke H.-M."/>
            <person name="Monk M."/>
            <person name="Kocsube S."/>
            <person name="Drula E."/>
            <person name="Lipzen A."/>
            <person name="Balint B."/>
            <person name="Henrissat B."/>
            <person name="Andreopoulos B."/>
            <person name="Martin F.M."/>
            <person name="Harder C.B."/>
            <person name="Rigling D."/>
            <person name="Ford K.L."/>
            <person name="Foster G.D."/>
            <person name="Pangilinan J."/>
            <person name="Papanicolaou A."/>
            <person name="Barry K."/>
            <person name="LaButti K."/>
            <person name="Viragh M."/>
            <person name="Koriabine M."/>
            <person name="Yan M."/>
            <person name="Riley R."/>
            <person name="Champramary S."/>
            <person name="Plett K.L."/>
            <person name="Tsai I.J."/>
            <person name="Slot J."/>
            <person name="Sipos G."/>
            <person name="Plett J."/>
            <person name="Nagy L.G."/>
            <person name="Grigoriev I.V."/>
        </authorList>
    </citation>
    <scope>NUCLEOTIDE SEQUENCE</scope>
    <source>
        <strain evidence="8">ICMP 16352</strain>
    </source>
</reference>
<name>A0AA39U7F1_9AGAR</name>
<dbReference type="SMART" id="SM00355">
    <property type="entry name" value="ZnF_C2H2"/>
    <property type="match status" value="3"/>
</dbReference>